<feature type="compositionally biased region" description="Low complexity" evidence="1">
    <location>
        <begin position="94"/>
        <end position="104"/>
    </location>
</feature>
<evidence type="ECO:0000313" key="3">
    <source>
        <dbReference type="EMBL" id="RIE02659.1"/>
    </source>
</evidence>
<dbReference type="GO" id="GO:0071111">
    <property type="term" value="F:cyclic-guanylate-specific phosphodiesterase activity"/>
    <property type="evidence" value="ECO:0007669"/>
    <property type="project" value="InterPro"/>
</dbReference>
<dbReference type="PANTHER" id="PTHR33121">
    <property type="entry name" value="CYCLIC DI-GMP PHOSPHODIESTERASE PDEF"/>
    <property type="match status" value="1"/>
</dbReference>
<dbReference type="RefSeq" id="WP_119150696.1">
    <property type="nucleotide sequence ID" value="NZ_JBHSOV010000059.1"/>
</dbReference>
<accession>A0A398CN38</accession>
<dbReference type="CDD" id="cd01948">
    <property type="entry name" value="EAL"/>
    <property type="match status" value="1"/>
</dbReference>
<organism evidence="3 4">
    <name type="scientific">Cohnella faecalis</name>
    <dbReference type="NCBI Taxonomy" id="2315694"/>
    <lineage>
        <taxon>Bacteria</taxon>
        <taxon>Bacillati</taxon>
        <taxon>Bacillota</taxon>
        <taxon>Bacilli</taxon>
        <taxon>Bacillales</taxon>
        <taxon>Paenibacillaceae</taxon>
        <taxon>Cohnella</taxon>
    </lineage>
</organism>
<feature type="domain" description="EAL" evidence="2">
    <location>
        <begin position="120"/>
        <end position="360"/>
    </location>
</feature>
<dbReference type="OrthoDB" id="581425at2"/>
<sequence>MKIASPPRLLRRTAPLRDSGLVEFAAEDMDAYPILHDTVREFAGENTPADQTIYRYASYRELLGLLSRLQNRMRAEEANAIRCRFKQTDGKPGGSSSASSAEGSSESFSSEWEWLSGLFGSVGGRSVSDYILHRHFTTYLQPVVQPDGTIAGYECLLRPLPEQQPFRPAELFETARSIGQHSFLDREAREAAVNFSASHLPQGMKRFINFLPSSLISPDRCLNGTFETIRSSGTDPRDLVFEVVETERLDHPELSRIFNLCREQGVLLALDDVGDGYATLETVERLKPDYVKMDRQWVSGCDRDPVKQAYIKKLLDRASRYHGVVLAEGVEREEEWRYLREAGVPLYQGYLFGKAAPVPL</sequence>
<comment type="caution">
    <text evidence="3">The sequence shown here is derived from an EMBL/GenBank/DDBJ whole genome shotgun (WGS) entry which is preliminary data.</text>
</comment>
<dbReference type="InterPro" id="IPR035919">
    <property type="entry name" value="EAL_sf"/>
</dbReference>
<dbReference type="Proteomes" id="UP000266340">
    <property type="component" value="Unassembled WGS sequence"/>
</dbReference>
<evidence type="ECO:0000313" key="4">
    <source>
        <dbReference type="Proteomes" id="UP000266340"/>
    </source>
</evidence>
<dbReference type="Pfam" id="PF00563">
    <property type="entry name" value="EAL"/>
    <property type="match status" value="1"/>
</dbReference>
<dbReference type="SUPFAM" id="SSF141868">
    <property type="entry name" value="EAL domain-like"/>
    <property type="match status" value="1"/>
</dbReference>
<evidence type="ECO:0000256" key="1">
    <source>
        <dbReference type="SAM" id="MobiDB-lite"/>
    </source>
</evidence>
<keyword evidence="4" id="KW-1185">Reference proteome</keyword>
<dbReference type="EMBL" id="QXJM01000039">
    <property type="protein sequence ID" value="RIE02659.1"/>
    <property type="molecule type" value="Genomic_DNA"/>
</dbReference>
<dbReference type="InterPro" id="IPR050706">
    <property type="entry name" value="Cyclic-di-GMP_PDE-like"/>
</dbReference>
<name>A0A398CN38_9BACL</name>
<dbReference type="AlphaFoldDB" id="A0A398CN38"/>
<gene>
    <name evidence="3" type="ORF">D3H35_18445</name>
</gene>
<dbReference type="InterPro" id="IPR001633">
    <property type="entry name" value="EAL_dom"/>
</dbReference>
<reference evidence="3 4" key="1">
    <citation type="submission" date="2018-09" db="EMBL/GenBank/DDBJ databases">
        <title>Cohnella cavernae sp. nov., isolated from a karst cave.</title>
        <authorList>
            <person name="Zhu H."/>
        </authorList>
    </citation>
    <scope>NUCLEOTIDE SEQUENCE [LARGE SCALE GENOMIC DNA]</scope>
    <source>
        <strain evidence="3 4">K2E09-144</strain>
    </source>
</reference>
<feature type="region of interest" description="Disordered" evidence="1">
    <location>
        <begin position="85"/>
        <end position="104"/>
    </location>
</feature>
<protein>
    <submittedName>
        <fullName evidence="3">EAL domain-containing protein</fullName>
    </submittedName>
</protein>
<dbReference type="PROSITE" id="PS50883">
    <property type="entry name" value="EAL"/>
    <property type="match status" value="1"/>
</dbReference>
<dbReference type="PANTHER" id="PTHR33121:SF79">
    <property type="entry name" value="CYCLIC DI-GMP PHOSPHODIESTERASE PDED-RELATED"/>
    <property type="match status" value="1"/>
</dbReference>
<dbReference type="Gene3D" id="3.20.20.450">
    <property type="entry name" value="EAL domain"/>
    <property type="match status" value="1"/>
</dbReference>
<proteinExistence type="predicted"/>
<dbReference type="SMART" id="SM00052">
    <property type="entry name" value="EAL"/>
    <property type="match status" value="1"/>
</dbReference>
<evidence type="ECO:0000259" key="2">
    <source>
        <dbReference type="PROSITE" id="PS50883"/>
    </source>
</evidence>